<dbReference type="InterPro" id="IPR036465">
    <property type="entry name" value="vWFA_dom_sf"/>
</dbReference>
<dbReference type="EMBL" id="MK500396">
    <property type="protein sequence ID" value="QBK88726.1"/>
    <property type="molecule type" value="Genomic_DNA"/>
</dbReference>
<dbReference type="PANTHER" id="PTHR14202">
    <property type="entry name" value="60 KDA RIBONUCLEOPROTEIN SSA/RO"/>
    <property type="match status" value="1"/>
</dbReference>
<keyword evidence="5" id="KW-0694">RNA-binding</keyword>
<comment type="subcellular location">
    <subcellularLocation>
        <location evidence="1">Cytoplasm</location>
    </subcellularLocation>
</comment>
<proteinExistence type="inferred from homology"/>
<dbReference type="InterPro" id="IPR037214">
    <property type="entry name" value="TROVE_dom_sf"/>
</dbReference>
<dbReference type="InterPro" id="IPR056800">
    <property type="entry name" value="vWA_Ro60"/>
</dbReference>
<feature type="region of interest" description="Disordered" evidence="7">
    <location>
        <begin position="225"/>
        <end position="246"/>
    </location>
</feature>
<organism evidence="9">
    <name type="scientific">Mimivirus LCMiAC01</name>
    <dbReference type="NCBI Taxonomy" id="2506608"/>
    <lineage>
        <taxon>Viruses</taxon>
        <taxon>Varidnaviria</taxon>
        <taxon>Bamfordvirae</taxon>
        <taxon>Nucleocytoviricota</taxon>
        <taxon>Megaviricetes</taxon>
        <taxon>Imitervirales</taxon>
        <taxon>Mimiviridae</taxon>
        <taxon>Klosneuvirinae</taxon>
    </lineage>
</organism>
<evidence type="ECO:0000256" key="2">
    <source>
        <dbReference type="ARBA" id="ARBA00007814"/>
    </source>
</evidence>
<evidence type="ECO:0000256" key="1">
    <source>
        <dbReference type="ARBA" id="ARBA00004496"/>
    </source>
</evidence>
<dbReference type="Pfam" id="PF05731">
    <property type="entry name" value="TROVE"/>
    <property type="match status" value="1"/>
</dbReference>
<name>A0A481Z1Z8_9VIRU</name>
<accession>A0A481Z1Z8</accession>
<dbReference type="Pfam" id="PF25045">
    <property type="entry name" value="vWA_Ro60"/>
    <property type="match status" value="1"/>
</dbReference>
<dbReference type="SUPFAM" id="SSF53300">
    <property type="entry name" value="vWA-like"/>
    <property type="match status" value="1"/>
</dbReference>
<evidence type="ECO:0000259" key="8">
    <source>
        <dbReference type="PROSITE" id="PS50988"/>
    </source>
</evidence>
<comment type="similarity">
    <text evidence="2">Belongs to the Ro 60 kDa family.</text>
</comment>
<reference evidence="9" key="1">
    <citation type="journal article" date="2019" name="MBio">
        <title>Virus Genomes from Deep Sea Sediments Expand the Ocean Megavirome and Support Independent Origins of Viral Gigantism.</title>
        <authorList>
            <person name="Backstrom D."/>
            <person name="Yutin N."/>
            <person name="Jorgensen S.L."/>
            <person name="Dharamshi J."/>
            <person name="Homa F."/>
            <person name="Zaremba-Niedwiedzka K."/>
            <person name="Spang A."/>
            <person name="Wolf Y.I."/>
            <person name="Koonin E.V."/>
            <person name="Ettema T.J."/>
        </authorList>
    </citation>
    <scope>NUCLEOTIDE SEQUENCE</scope>
</reference>
<dbReference type="GO" id="GO:1990904">
    <property type="term" value="C:ribonucleoprotein complex"/>
    <property type="evidence" value="ECO:0007669"/>
    <property type="project" value="UniProtKB-KW"/>
</dbReference>
<dbReference type="PROSITE" id="PS50988">
    <property type="entry name" value="TROVE"/>
    <property type="match status" value="1"/>
</dbReference>
<feature type="compositionally biased region" description="Basic residues" evidence="7">
    <location>
        <begin position="228"/>
        <end position="246"/>
    </location>
</feature>
<gene>
    <name evidence="9" type="ORF">LCMiAC01_04040</name>
</gene>
<sequence length="641" mass="71631">MSSDQLKTIYKNVLTSTFAGGAHGPLIGRESEMMPNRGGGFGFILPDKQRVERIIILGQSNGYYVGIRQDVTEAVQDIIKMIGGGKGAMILSVIKDVYENGRASKMDPLFMVLATLARSDKLEIRRGAFEIVKLLRTLSHLYSFLNFYKSAGSTKGWGRLPKKSINAWICKFQPRQFLYQVFKYLSRQGWTMRDILRCTHPDPVKLKLSKNMRLALEYVVSKKEKSLKTPKKGKSQKTPKKGKRQVRTRPEILTDIMKNRNENNEKKGDEIADYLTAIFVMKSLHEDNTAFIKQMVKMIYDHRLPREIIPTWGLKHIHIWEALLMSRDGSRVTMPMTALIRNLGVMTSKGVFDNASLYGMRTNLVADIVSKVCQHLTNATVIQRSRIHPASILLALFTYKQGRGTKGSLTWSPNRAILASLEAAFYESFGNVTPSGKRIFHGFDGSPSMTTPMANLPGITSTNAVALMGMLFARIEPAHTQKWGVFSSATTSGSLYGYGYGSHYSSRSTGDGGFKMITLTKHMTLEQAGAVTQLSNWAGTDPSLIIKYAIKMVSSGKWEKKTAPNVFIIYTDNDINQGLSPVICLREYRRLIGDHTVKLCCIATTCSRVSIADPTDAGMMDFCGFDKDLLKHVYNFIAGKL</sequence>
<evidence type="ECO:0000256" key="3">
    <source>
        <dbReference type="ARBA" id="ARBA00022490"/>
    </source>
</evidence>
<keyword evidence="6" id="KW-0687">Ribonucleoprotein</keyword>
<dbReference type="PANTHER" id="PTHR14202:SF0">
    <property type="entry name" value="RNA-BINDING PROTEIN RO60"/>
    <property type="match status" value="1"/>
</dbReference>
<dbReference type="InterPro" id="IPR008858">
    <property type="entry name" value="TROVE_dom"/>
</dbReference>
<dbReference type="GO" id="GO:0046872">
    <property type="term" value="F:metal ion binding"/>
    <property type="evidence" value="ECO:0007669"/>
    <property type="project" value="UniProtKB-KW"/>
</dbReference>
<dbReference type="Gene3D" id="3.40.50.410">
    <property type="entry name" value="von Willebrand factor, type A domain"/>
    <property type="match status" value="1"/>
</dbReference>
<protein>
    <submittedName>
        <fullName evidence="9">TROVE domain protein</fullName>
    </submittedName>
</protein>
<evidence type="ECO:0000256" key="5">
    <source>
        <dbReference type="ARBA" id="ARBA00022884"/>
    </source>
</evidence>
<evidence type="ECO:0000256" key="7">
    <source>
        <dbReference type="SAM" id="MobiDB-lite"/>
    </source>
</evidence>
<evidence type="ECO:0000313" key="9">
    <source>
        <dbReference type="EMBL" id="QBK88726.1"/>
    </source>
</evidence>
<dbReference type="GO" id="GO:0003723">
    <property type="term" value="F:RNA binding"/>
    <property type="evidence" value="ECO:0007669"/>
    <property type="project" value="UniProtKB-KW"/>
</dbReference>
<dbReference type="SUPFAM" id="SSF140864">
    <property type="entry name" value="TROVE domain-like"/>
    <property type="match status" value="1"/>
</dbReference>
<evidence type="ECO:0000256" key="6">
    <source>
        <dbReference type="ARBA" id="ARBA00023274"/>
    </source>
</evidence>
<dbReference type="InterPro" id="IPR040322">
    <property type="entry name" value="TROVE2"/>
</dbReference>
<keyword evidence="3" id="KW-0963">Cytoplasm</keyword>
<keyword evidence="4" id="KW-0479">Metal-binding</keyword>
<feature type="domain" description="TROVE" evidence="8">
    <location>
        <begin position="34"/>
        <end position="437"/>
    </location>
</feature>
<evidence type="ECO:0000256" key="4">
    <source>
        <dbReference type="ARBA" id="ARBA00022723"/>
    </source>
</evidence>